<comment type="caution">
    <text evidence="12">The sequence shown here is derived from an EMBL/GenBank/DDBJ whole genome shotgun (WGS) entry which is preliminary data.</text>
</comment>
<dbReference type="SUPFAM" id="SSF51011">
    <property type="entry name" value="Glycosyl hydrolase domain"/>
    <property type="match status" value="1"/>
</dbReference>
<dbReference type="Gene3D" id="2.60.40.1180">
    <property type="entry name" value="Golgi alpha-mannosidase II"/>
    <property type="match status" value="1"/>
</dbReference>
<keyword evidence="6" id="KW-1015">Disulfide bond</keyword>
<evidence type="ECO:0000256" key="8">
    <source>
        <dbReference type="SAM" id="MobiDB-lite"/>
    </source>
</evidence>
<feature type="region of interest" description="Disordered" evidence="8">
    <location>
        <begin position="62"/>
        <end position="83"/>
    </location>
</feature>
<keyword evidence="5" id="KW-0378">Hydrolase</keyword>
<dbReference type="PANTHER" id="PTHR31776:SF0">
    <property type="entry name" value="ALPHA-L-ARABINOFURANOSIDASE 1"/>
    <property type="match status" value="1"/>
</dbReference>
<dbReference type="Pfam" id="PF22848">
    <property type="entry name" value="ASD1_dom"/>
    <property type="match status" value="1"/>
</dbReference>
<dbReference type="Pfam" id="PF06964">
    <property type="entry name" value="Alpha-L-AF_C"/>
    <property type="match status" value="1"/>
</dbReference>
<comment type="catalytic activity">
    <reaction evidence="1">
        <text>Hydrolysis of terminal non-reducing alpha-L-arabinofuranoside residues in alpha-L-arabinosides.</text>
        <dbReference type="EC" id="3.2.1.55"/>
    </reaction>
</comment>
<dbReference type="InterPro" id="IPR017853">
    <property type="entry name" value="GH"/>
</dbReference>
<feature type="compositionally biased region" description="Polar residues" evidence="8">
    <location>
        <begin position="64"/>
        <end position="74"/>
    </location>
</feature>
<dbReference type="PANTHER" id="PTHR31776">
    <property type="entry name" value="ALPHA-L-ARABINOFURANOSIDASE 1"/>
    <property type="match status" value="1"/>
</dbReference>
<evidence type="ECO:0000256" key="2">
    <source>
        <dbReference type="ARBA" id="ARBA00007186"/>
    </source>
</evidence>
<dbReference type="InterPro" id="IPR051563">
    <property type="entry name" value="Glycosyl_Hydrolase_51"/>
</dbReference>
<dbReference type="RefSeq" id="WP_398657073.1">
    <property type="nucleotide sequence ID" value="NZ_JBITDC010000005.1"/>
</dbReference>
<name>A0ABW7Y1W2_STRCE</name>
<organism evidence="12 13">
    <name type="scientific">Streptomyces cellulosae</name>
    <dbReference type="NCBI Taxonomy" id="1968"/>
    <lineage>
        <taxon>Bacteria</taxon>
        <taxon>Bacillati</taxon>
        <taxon>Actinomycetota</taxon>
        <taxon>Actinomycetes</taxon>
        <taxon>Kitasatosporales</taxon>
        <taxon>Streptomycetaceae</taxon>
        <taxon>Streptomyces</taxon>
    </lineage>
</organism>
<dbReference type="Gene3D" id="2.60.120.200">
    <property type="match status" value="1"/>
</dbReference>
<dbReference type="Gene3D" id="3.20.20.80">
    <property type="entry name" value="Glycosidases"/>
    <property type="match status" value="1"/>
</dbReference>
<evidence type="ECO:0000256" key="5">
    <source>
        <dbReference type="ARBA" id="ARBA00022801"/>
    </source>
</evidence>
<dbReference type="SUPFAM" id="SSF51445">
    <property type="entry name" value="(Trans)glycosidases"/>
    <property type="match status" value="1"/>
</dbReference>
<dbReference type="SMART" id="SM00813">
    <property type="entry name" value="Alpha-L-AF_C"/>
    <property type="match status" value="1"/>
</dbReference>
<dbReference type="Gene3D" id="2.60.120.260">
    <property type="entry name" value="Galactose-binding domain-like"/>
    <property type="match status" value="1"/>
</dbReference>
<evidence type="ECO:0000256" key="1">
    <source>
        <dbReference type="ARBA" id="ARBA00001462"/>
    </source>
</evidence>
<reference evidence="12 13" key="1">
    <citation type="submission" date="2024-10" db="EMBL/GenBank/DDBJ databases">
        <title>The Natural Products Discovery Center: Release of the First 8490 Sequenced Strains for Exploring Actinobacteria Biosynthetic Diversity.</title>
        <authorList>
            <person name="Kalkreuter E."/>
            <person name="Kautsar S.A."/>
            <person name="Yang D."/>
            <person name="Bader C.D."/>
            <person name="Teijaro C.N."/>
            <person name="Fluegel L."/>
            <person name="Davis C.M."/>
            <person name="Simpson J.R."/>
            <person name="Lauterbach L."/>
            <person name="Steele A.D."/>
            <person name="Gui C."/>
            <person name="Meng S."/>
            <person name="Li G."/>
            <person name="Viehrig K."/>
            <person name="Ye F."/>
            <person name="Su P."/>
            <person name="Kiefer A.F."/>
            <person name="Nichols A."/>
            <person name="Cepeda A.J."/>
            <person name="Yan W."/>
            <person name="Fan B."/>
            <person name="Jiang Y."/>
            <person name="Adhikari A."/>
            <person name="Zheng C.-J."/>
            <person name="Schuster L."/>
            <person name="Cowan T.M."/>
            <person name="Smanski M.J."/>
            <person name="Chevrette M.G."/>
            <person name="De Carvalho L.P.S."/>
            <person name="Shen B."/>
        </authorList>
    </citation>
    <scope>NUCLEOTIDE SEQUENCE [LARGE SCALE GENOMIC DNA]</scope>
    <source>
        <strain evidence="12 13">NPDC051599</strain>
    </source>
</reference>
<accession>A0ABW7Y1W2</accession>
<keyword evidence="7" id="KW-0325">Glycoprotein</keyword>
<evidence type="ECO:0000256" key="9">
    <source>
        <dbReference type="SAM" id="SignalP"/>
    </source>
</evidence>
<feature type="domain" description="LamG-like jellyroll fold" evidence="10">
    <location>
        <begin position="115"/>
        <end position="253"/>
    </location>
</feature>
<evidence type="ECO:0000259" key="11">
    <source>
        <dbReference type="SMART" id="SM00813"/>
    </source>
</evidence>
<comment type="similarity">
    <text evidence="2">Belongs to the glycosyl hydrolase 51 family.</text>
</comment>
<dbReference type="SMART" id="SM00560">
    <property type="entry name" value="LamGL"/>
    <property type="match status" value="1"/>
</dbReference>
<gene>
    <name evidence="12" type="ORF">ACIA8P_16965</name>
</gene>
<dbReference type="EMBL" id="JBITDC010000005">
    <property type="protein sequence ID" value="MFI5676346.1"/>
    <property type="molecule type" value="Genomic_DNA"/>
</dbReference>
<dbReference type="EC" id="3.2.1.55" evidence="3"/>
<evidence type="ECO:0000313" key="12">
    <source>
        <dbReference type="EMBL" id="MFI5676346.1"/>
    </source>
</evidence>
<dbReference type="Proteomes" id="UP001612415">
    <property type="component" value="Unassembled WGS sequence"/>
</dbReference>
<feature type="signal peptide" evidence="9">
    <location>
        <begin position="1"/>
        <end position="36"/>
    </location>
</feature>
<dbReference type="InterPro" id="IPR010720">
    <property type="entry name" value="Alpha-L-AF_C"/>
</dbReference>
<keyword evidence="4 9" id="KW-0732">Signal</keyword>
<sequence length="875" mass="91675">MPSEPGPSRRTVLTALGVTSLAGTFAATAPAASASAAERSATTADATAVDLPAAAAHWSFDEGSGTSAADSSGNAHPATLQGAAGWDTGKVGAHSLSLTAGGNATASGPVVDTSKAFSVAAWVNLAQLGGYQTAVSIDGKVVSAFYLGLRDDTGTFAFARLNSDATQNAAVAAAASAPTAGTWTHLVGVSDPSAGATRLYVDGVLEGETAYTAGWAGTGATAIGRALYGGGQVDQWHGLIDDVQLFPTALTSDQVATLAGVPVETTTPLLSVDVANPAHAVSPILPGLMFEDINHSGEGGIYAELVQNRSMMASDTSPVHWSAVGGTTLTLDTATPLNAALNRSLKVALPSGTGAGNRAGVSNDGFWGIPVRPRTTYTARLFAKASRRIGPLTVAMESADGATVYASARISTIGTAFPDRPFELTLRTGADAPVTGDARLTVTTTDPAAAGETLWLQHVSLFPPTYNNRPNGLRIDLMEKLVALKPKFLRFPGGNFLEGNTIATRFNWKNTIGPVWERPGHLDDAWGYWSTDGLGLLEYLHWVEDMRAQPVLAVFAGYTLKGEHVTGAALDPFVQDALDEIEYVTGPVTSTWGAKRAADGHPKPFPLEFVEIGNEDWFDSSGSYDARFTAFHDAIKAKYPHLKLIATTTVTSRTPDLIDEHYYLAPSAAQASTHKYDNRDRASTKVFVGEWAAQEGRPTPDLNAALGDAAWLAGLIRNSDQVLMECYAPLFSHVKNNVWATNLIAYDNQSSYVSPSYWAQQMLTSNLGDTVLPATARALPGLATVATRSGNHLYLAVVNYGTETVDVPVELQGLAKGVKKNARATVLTGPSPTTTNTLTEPDTLAPRSTTVTGAATTFTSTLPPLSVTVLELTLT</sequence>
<evidence type="ECO:0000256" key="7">
    <source>
        <dbReference type="ARBA" id="ARBA00023180"/>
    </source>
</evidence>
<feature type="chain" id="PRO_5045144943" description="non-reducing end alpha-L-arabinofuranosidase" evidence="9">
    <location>
        <begin position="37"/>
        <end position="875"/>
    </location>
</feature>
<dbReference type="InterPro" id="IPR055235">
    <property type="entry name" value="ASD1_cat"/>
</dbReference>
<dbReference type="PROSITE" id="PS51318">
    <property type="entry name" value="TAT"/>
    <property type="match status" value="1"/>
</dbReference>
<protein>
    <recommendedName>
        <fullName evidence="3">non-reducing end alpha-L-arabinofuranosidase</fullName>
        <ecNumber evidence="3">3.2.1.55</ecNumber>
    </recommendedName>
</protein>
<proteinExistence type="inferred from homology"/>
<dbReference type="Pfam" id="PF13385">
    <property type="entry name" value="Laminin_G_3"/>
    <property type="match status" value="1"/>
</dbReference>
<dbReference type="InterPro" id="IPR006311">
    <property type="entry name" value="TAT_signal"/>
</dbReference>
<dbReference type="InterPro" id="IPR013780">
    <property type="entry name" value="Glyco_hydro_b"/>
</dbReference>
<evidence type="ECO:0000259" key="10">
    <source>
        <dbReference type="SMART" id="SM00560"/>
    </source>
</evidence>
<dbReference type="InterPro" id="IPR013320">
    <property type="entry name" value="ConA-like_dom_sf"/>
</dbReference>
<keyword evidence="13" id="KW-1185">Reference proteome</keyword>
<dbReference type="InterPro" id="IPR006558">
    <property type="entry name" value="LamG-like"/>
</dbReference>
<evidence type="ECO:0000256" key="6">
    <source>
        <dbReference type="ARBA" id="ARBA00023157"/>
    </source>
</evidence>
<evidence type="ECO:0000256" key="3">
    <source>
        <dbReference type="ARBA" id="ARBA00012670"/>
    </source>
</evidence>
<evidence type="ECO:0000313" key="13">
    <source>
        <dbReference type="Proteomes" id="UP001612415"/>
    </source>
</evidence>
<feature type="domain" description="Alpha-L-arabinofuranosidase C-terminal" evidence="11">
    <location>
        <begin position="689"/>
        <end position="866"/>
    </location>
</feature>
<evidence type="ECO:0000256" key="4">
    <source>
        <dbReference type="ARBA" id="ARBA00022729"/>
    </source>
</evidence>
<dbReference type="SUPFAM" id="SSF49899">
    <property type="entry name" value="Concanavalin A-like lectins/glucanases"/>
    <property type="match status" value="1"/>
</dbReference>